<proteinExistence type="predicted"/>
<name>A0AB33IU37_9BACT</name>
<accession>A0AB33IU37</accession>
<dbReference type="AlphaFoldDB" id="A0AB33IU37"/>
<gene>
    <name evidence="1" type="ORF">GTC17254_07050</name>
</gene>
<reference evidence="1" key="1">
    <citation type="submission" date="2024-07" db="EMBL/GenBank/DDBJ databases">
        <title>Complete genome sequence of Prevotella sp. YM-2024 GTC17254.</title>
        <authorList>
            <person name="Hayashi M."/>
            <person name="Muto Y."/>
            <person name="Tanaka K."/>
            <person name="Niwa H."/>
        </authorList>
    </citation>
    <scope>NUCLEOTIDE SEQUENCE</scope>
    <source>
        <strain evidence="1">GTC17254</strain>
    </source>
</reference>
<sequence length="64" mass="7221">MCIAPYPSTDKLFTKCPKCGGFSIKAFELSSILGPVIMDGGCYPVKFKCLKCKHTFYYEKKDNK</sequence>
<protein>
    <submittedName>
        <fullName evidence="1">Uncharacterized protein</fullName>
    </submittedName>
</protein>
<organism evidence="1">
    <name type="scientific">Prevotella sp. GTC17254</name>
    <dbReference type="NCBI Taxonomy" id="3236794"/>
    <lineage>
        <taxon>Bacteria</taxon>
        <taxon>Pseudomonadati</taxon>
        <taxon>Bacteroidota</taxon>
        <taxon>Bacteroidia</taxon>
        <taxon>Bacteroidales</taxon>
        <taxon>Prevotellaceae</taxon>
        <taxon>Prevotella</taxon>
    </lineage>
</organism>
<evidence type="ECO:0000313" key="1">
    <source>
        <dbReference type="EMBL" id="BFO73108.1"/>
    </source>
</evidence>
<dbReference type="EMBL" id="AP035786">
    <property type="protein sequence ID" value="BFO73108.1"/>
    <property type="molecule type" value="Genomic_DNA"/>
</dbReference>